<evidence type="ECO:0000256" key="5">
    <source>
        <dbReference type="ARBA" id="ARBA00022729"/>
    </source>
</evidence>
<keyword evidence="9" id="KW-1015">Disulfide bond</keyword>
<evidence type="ECO:0000256" key="6">
    <source>
        <dbReference type="ARBA" id="ARBA00022764"/>
    </source>
</evidence>
<evidence type="ECO:0000256" key="10">
    <source>
        <dbReference type="PIRNR" id="PIRNR000192"/>
    </source>
</evidence>
<evidence type="ECO:0000256" key="2">
    <source>
        <dbReference type="ARBA" id="ARBA00010711"/>
    </source>
</evidence>
<comment type="subunit">
    <text evidence="10">Heterotetramer of two light and two heavy chains.</text>
</comment>
<dbReference type="RefSeq" id="WP_183613813.1">
    <property type="nucleotide sequence ID" value="NZ_JACICY010000006.1"/>
</dbReference>
<name>A0A7W6EWF3_9SPHN</name>
<dbReference type="InterPro" id="IPR016008">
    <property type="entry name" value="Amine_DH_Ltc"/>
</dbReference>
<reference evidence="17 18" key="1">
    <citation type="submission" date="2020-08" db="EMBL/GenBank/DDBJ databases">
        <title>Genomic Encyclopedia of Type Strains, Phase IV (KMG-IV): sequencing the most valuable type-strain genomes for metagenomic binning, comparative biology and taxonomic classification.</title>
        <authorList>
            <person name="Goeker M."/>
        </authorList>
    </citation>
    <scope>NUCLEOTIDE SEQUENCE [LARGE SCALE GENOMIC DNA]</scope>
    <source>
        <strain evidence="17 18">DSM 14552</strain>
    </source>
</reference>
<dbReference type="UniPathway" id="UPA00895">
    <property type="reaction ID" value="UER00870"/>
</dbReference>
<feature type="disulfide bond" evidence="13">
    <location>
        <begin position="66"/>
        <end position="131"/>
    </location>
</feature>
<keyword evidence="7 10" id="KW-0249">Electron transport</keyword>
<dbReference type="Proteomes" id="UP000562395">
    <property type="component" value="Unassembled WGS sequence"/>
</dbReference>
<dbReference type="GO" id="GO:0009308">
    <property type="term" value="P:amine metabolic process"/>
    <property type="evidence" value="ECO:0007669"/>
    <property type="project" value="UniProtKB-UniRule"/>
</dbReference>
<evidence type="ECO:0000256" key="14">
    <source>
        <dbReference type="PIRSR" id="PIRSR000192-5"/>
    </source>
</evidence>
<keyword evidence="5" id="KW-0732">Signal</keyword>
<feature type="disulfide bond" evidence="13">
    <location>
        <begin position="82"/>
        <end position="126"/>
    </location>
</feature>
<feature type="domain" description="Methylamine/Aralkylamine dehydrogenase light chain C-terminal" evidence="16">
    <location>
        <begin position="60"/>
        <end position="170"/>
    </location>
</feature>
<evidence type="ECO:0000256" key="8">
    <source>
        <dbReference type="ARBA" id="ARBA00023002"/>
    </source>
</evidence>
<feature type="binding site" evidence="12">
    <location>
        <begin position="147"/>
        <end position="149"/>
    </location>
    <ligand>
        <name>substrate</name>
    </ligand>
</feature>
<keyword evidence="4" id="KW-0824">TTQ</keyword>
<feature type="active site" description="Proton acceptor" evidence="11">
    <location>
        <position position="119"/>
    </location>
</feature>
<keyword evidence="8 10" id="KW-0560">Oxidoreductase</keyword>
<comment type="subcellular location">
    <subcellularLocation>
        <location evidence="1 10">Periplasm</location>
    </subcellularLocation>
</comment>
<proteinExistence type="inferred from homology"/>
<dbReference type="GO" id="GO:0052876">
    <property type="term" value="F:methylamine dehydrogenase (amicyanin) activity"/>
    <property type="evidence" value="ECO:0007669"/>
    <property type="project" value="UniProtKB-EC"/>
</dbReference>
<sequence length="173" mass="18435">MRRFDRAAEYLARSTARNTSRRGFIGRLGAIVTATGAATLLPISRVRAEKAAVPIQVQEEGDPNSCDYWRYCAVDGFLCSCCGGSASSCPPGTEPSPITWLGTCRNPTDGRNYVISYNDCCGKAACGRCNCSRDEGATPVYQPTTANDLDWCLGTQTGVAYHCSLSVVTGPAD</sequence>
<keyword evidence="6 10" id="KW-0574">Periplasm</keyword>
<dbReference type="EMBL" id="JACICY010000006">
    <property type="protein sequence ID" value="MBB3861302.1"/>
    <property type="molecule type" value="Genomic_DNA"/>
</dbReference>
<dbReference type="InterPro" id="IPR013504">
    <property type="entry name" value="MADH/AADH_Ltc_C_dom"/>
</dbReference>
<feature type="disulfide bond" evidence="13">
    <location>
        <begin position="72"/>
        <end position="104"/>
    </location>
</feature>
<dbReference type="PROSITE" id="PS51318">
    <property type="entry name" value="TAT"/>
    <property type="match status" value="1"/>
</dbReference>
<comment type="function">
    <text evidence="10">Methylamine dehydrogenase carries out the oxidation of methylamine. Electrons are passed from methylamine dehydrogenase to amicyanin.</text>
</comment>
<feature type="disulfide bond" evidence="13">
    <location>
        <begin position="79"/>
        <end position="163"/>
    </location>
</feature>
<evidence type="ECO:0000256" key="1">
    <source>
        <dbReference type="ARBA" id="ARBA00004418"/>
    </source>
</evidence>
<dbReference type="EC" id="1.4.9.1" evidence="10"/>
<gene>
    <name evidence="17" type="ORF">GGQ88_002586</name>
</gene>
<organism evidence="17 18">
    <name type="scientific">Novosphingobium hassiacum</name>
    <dbReference type="NCBI Taxonomy" id="173676"/>
    <lineage>
        <taxon>Bacteria</taxon>
        <taxon>Pseudomonadati</taxon>
        <taxon>Pseudomonadota</taxon>
        <taxon>Alphaproteobacteria</taxon>
        <taxon>Sphingomonadales</taxon>
        <taxon>Sphingomonadaceae</taxon>
        <taxon>Novosphingobium</taxon>
    </lineage>
</organism>
<keyword evidence="18" id="KW-1185">Reference proteome</keyword>
<dbReference type="Gene3D" id="2.60.30.10">
    <property type="entry name" value="Methylamine/Aralkylamine dehydrogenase light chain"/>
    <property type="match status" value="1"/>
</dbReference>
<evidence type="ECO:0000256" key="15">
    <source>
        <dbReference type="PIRSR" id="PIRSR000192-6"/>
    </source>
</evidence>
<dbReference type="AlphaFoldDB" id="A0A7W6EWF3"/>
<evidence type="ECO:0000256" key="11">
    <source>
        <dbReference type="PIRSR" id="PIRSR000192-1"/>
    </source>
</evidence>
<feature type="binding site" evidence="12">
    <location>
        <position position="75"/>
    </location>
    <ligand>
        <name>substrate</name>
    </ligand>
</feature>
<dbReference type="GO" id="GO:0030058">
    <property type="term" value="F:aliphatic amine dehydrogenase activity"/>
    <property type="evidence" value="ECO:0007669"/>
    <property type="project" value="UniProtKB-UniRule"/>
</dbReference>
<feature type="disulfide bond" evidence="13">
    <location>
        <begin position="89"/>
        <end position="120"/>
    </location>
</feature>
<feature type="disulfide bond" evidence="13">
    <location>
        <begin position="81"/>
        <end position="129"/>
    </location>
</feature>
<feature type="modified residue" description="Tryptophylquinone" evidence="15">
    <location>
        <position position="100"/>
    </location>
</feature>
<comment type="caution">
    <text evidence="17">The sequence shown here is derived from an EMBL/GenBank/DDBJ whole genome shotgun (WGS) entry which is preliminary data.</text>
</comment>
<dbReference type="InterPro" id="IPR006311">
    <property type="entry name" value="TAT_signal"/>
</dbReference>
<evidence type="ECO:0000256" key="13">
    <source>
        <dbReference type="PIRSR" id="PIRSR000192-4"/>
    </source>
</evidence>
<evidence type="ECO:0000313" key="17">
    <source>
        <dbReference type="EMBL" id="MBB3861302.1"/>
    </source>
</evidence>
<dbReference type="PIRSF" id="PIRSF000192">
    <property type="entry name" value="Amine_dh_beta"/>
    <property type="match status" value="1"/>
</dbReference>
<evidence type="ECO:0000256" key="9">
    <source>
        <dbReference type="ARBA" id="ARBA00023157"/>
    </source>
</evidence>
<keyword evidence="3 10" id="KW-0813">Transport</keyword>
<protein>
    <recommendedName>
        <fullName evidence="10">Methylamine dehydrogenase (amicyanin)</fullName>
        <ecNumber evidence="10">1.4.9.1</ecNumber>
    </recommendedName>
</protein>
<evidence type="ECO:0000259" key="16">
    <source>
        <dbReference type="Pfam" id="PF02975"/>
    </source>
</evidence>
<evidence type="ECO:0000313" key="18">
    <source>
        <dbReference type="Proteomes" id="UP000562395"/>
    </source>
</evidence>
<dbReference type="SUPFAM" id="SSF57561">
    <property type="entry name" value="Methylamine dehydrogenase, L chain"/>
    <property type="match status" value="1"/>
</dbReference>
<comment type="pathway">
    <text evidence="10">One-carbon metabolism; methylamine degradation; formaldehyde from methylamine: step 1/1.</text>
</comment>
<evidence type="ECO:0000256" key="7">
    <source>
        <dbReference type="ARBA" id="ARBA00022982"/>
    </source>
</evidence>
<evidence type="ECO:0000256" key="4">
    <source>
        <dbReference type="ARBA" id="ARBA00022709"/>
    </source>
</evidence>
<dbReference type="Pfam" id="PF02975">
    <property type="entry name" value="Me-amine-dh_L"/>
    <property type="match status" value="1"/>
</dbReference>
<feature type="active site" description="Tryptophylquinone 6'-substrate hemiaminal intermediate" evidence="11">
    <location>
        <position position="100"/>
    </location>
</feature>
<dbReference type="GO" id="GO:0042597">
    <property type="term" value="C:periplasmic space"/>
    <property type="evidence" value="ECO:0007669"/>
    <property type="project" value="UniProtKB-SubCell"/>
</dbReference>
<feature type="disulfide bond" evidence="13">
    <location>
        <begin position="121"/>
        <end position="152"/>
    </location>
</feature>
<comment type="similarity">
    <text evidence="2 10">Belongs to the aromatic amine dehydrogenase light chain family.</text>
</comment>
<dbReference type="InterPro" id="IPR036560">
    <property type="entry name" value="MADH/AADH_L_sf"/>
</dbReference>
<feature type="cross-link" description="Tryptophan tryptophylquinone (Trp-Trp)" evidence="14">
    <location>
        <begin position="100"/>
        <end position="151"/>
    </location>
</feature>
<evidence type="ECO:0000256" key="3">
    <source>
        <dbReference type="ARBA" id="ARBA00022448"/>
    </source>
</evidence>
<evidence type="ECO:0000256" key="12">
    <source>
        <dbReference type="PIRSR" id="PIRSR000192-2"/>
    </source>
</evidence>
<accession>A0A7W6EWF3</accession>
<comment type="catalytic activity">
    <reaction evidence="10">
        <text>2 oxidized [amicyanin] + methylamine + H2O = 2 reduced [amicyanin] + formaldehyde + NH4(+) + 2 H(+)</text>
        <dbReference type="Rhea" id="RHEA:30207"/>
        <dbReference type="Rhea" id="RHEA-COMP:11100"/>
        <dbReference type="Rhea" id="RHEA-COMP:11101"/>
        <dbReference type="ChEBI" id="CHEBI:15377"/>
        <dbReference type="ChEBI" id="CHEBI:15378"/>
        <dbReference type="ChEBI" id="CHEBI:16842"/>
        <dbReference type="ChEBI" id="CHEBI:28938"/>
        <dbReference type="ChEBI" id="CHEBI:29036"/>
        <dbReference type="ChEBI" id="CHEBI:49552"/>
        <dbReference type="ChEBI" id="CHEBI:59338"/>
        <dbReference type="EC" id="1.4.9.1"/>
    </reaction>
</comment>